<dbReference type="GO" id="GO:0016491">
    <property type="term" value="F:oxidoreductase activity"/>
    <property type="evidence" value="ECO:0007669"/>
    <property type="project" value="UniProtKB-KW"/>
</dbReference>
<dbReference type="GO" id="GO:0005777">
    <property type="term" value="C:peroxisome"/>
    <property type="evidence" value="ECO:0007669"/>
    <property type="project" value="UniProtKB-SubCell"/>
</dbReference>
<evidence type="ECO:0000256" key="8">
    <source>
        <dbReference type="ARBA" id="ARBA00040243"/>
    </source>
</evidence>
<accession>U5EZ86</accession>
<dbReference type="CDD" id="cd09762">
    <property type="entry name" value="HSDL2_SDR_c"/>
    <property type="match status" value="1"/>
</dbReference>
<keyword evidence="6" id="KW-0496">Mitochondrion</keyword>
<evidence type="ECO:0000256" key="1">
    <source>
        <dbReference type="ARBA" id="ARBA00004173"/>
    </source>
</evidence>
<keyword evidence="5" id="KW-0560">Oxidoreductase</keyword>
<protein>
    <recommendedName>
        <fullName evidence="8">Hydroxysteroid dehydrogenase-like protein 2</fullName>
    </recommendedName>
</protein>
<dbReference type="PANTHER" id="PTHR42808:SF3">
    <property type="entry name" value="HYDROXYSTEROID DEHYDROGENASE-LIKE PROTEIN 2"/>
    <property type="match status" value="1"/>
</dbReference>
<dbReference type="GO" id="GO:0005739">
    <property type="term" value="C:mitochondrion"/>
    <property type="evidence" value="ECO:0007669"/>
    <property type="project" value="UniProtKB-SubCell"/>
</dbReference>
<proteinExistence type="evidence at transcript level"/>
<dbReference type="SUPFAM" id="SSF55718">
    <property type="entry name" value="SCP-like"/>
    <property type="match status" value="1"/>
</dbReference>
<comment type="similarity">
    <text evidence="3">Belongs to the short-chain dehydrogenases/reductases (SDR) family.</text>
</comment>
<name>U5EZ86_9DIPT</name>
<evidence type="ECO:0000256" key="2">
    <source>
        <dbReference type="ARBA" id="ARBA00004275"/>
    </source>
</evidence>
<comment type="subcellular location">
    <subcellularLocation>
        <location evidence="1">Mitochondrion</location>
    </subcellularLocation>
    <subcellularLocation>
        <location evidence="2">Peroxisome</location>
    </subcellularLocation>
</comment>
<dbReference type="Pfam" id="PF02036">
    <property type="entry name" value="SCP2"/>
    <property type="match status" value="1"/>
</dbReference>
<dbReference type="NCBIfam" id="NF006133">
    <property type="entry name" value="PRK08278.1"/>
    <property type="match status" value="1"/>
</dbReference>
<organism evidence="10">
    <name type="scientific">Corethrella appendiculata</name>
    <dbReference type="NCBI Taxonomy" id="1370023"/>
    <lineage>
        <taxon>Eukaryota</taxon>
        <taxon>Metazoa</taxon>
        <taxon>Ecdysozoa</taxon>
        <taxon>Arthropoda</taxon>
        <taxon>Hexapoda</taxon>
        <taxon>Insecta</taxon>
        <taxon>Pterygota</taxon>
        <taxon>Neoptera</taxon>
        <taxon>Endopterygota</taxon>
        <taxon>Diptera</taxon>
        <taxon>Nematocera</taxon>
        <taxon>Culicoidea</taxon>
        <taxon>Chaoboridae</taxon>
        <taxon>Corethrella</taxon>
    </lineage>
</organism>
<evidence type="ECO:0000256" key="5">
    <source>
        <dbReference type="ARBA" id="ARBA00023002"/>
    </source>
</evidence>
<keyword evidence="4" id="KW-0521">NADP</keyword>
<dbReference type="SUPFAM" id="SSF51735">
    <property type="entry name" value="NAD(P)-binding Rossmann-fold domains"/>
    <property type="match status" value="1"/>
</dbReference>
<dbReference type="InterPro" id="IPR036291">
    <property type="entry name" value="NAD(P)-bd_dom_sf"/>
</dbReference>
<dbReference type="InterPro" id="IPR003033">
    <property type="entry name" value="SCP2_sterol-bd_dom"/>
</dbReference>
<dbReference type="InterPro" id="IPR002347">
    <property type="entry name" value="SDR_fam"/>
</dbReference>
<evidence type="ECO:0000256" key="7">
    <source>
        <dbReference type="ARBA" id="ARBA00023140"/>
    </source>
</evidence>
<dbReference type="EMBL" id="GANO01001243">
    <property type="protein sequence ID" value="JAB58628.1"/>
    <property type="molecule type" value="mRNA"/>
</dbReference>
<sequence length="417" mass="45214">MINTGKLTGRTLFITGASRGIGKAIALRAAQDGANIVVAAKTADPHPKLPGTIYTAAKEIEQAGGKALPCIVDVRDENQVREAVRNAAEKFGGIDILVNNASAIALTPTEQTEMKRYDLMHSINTRGTFLVSKECLPYLRKSKHAHILNISPPLNMAPHWFANHVAYTMAKYGMSMCVLGMAEEYKKDGIAVNALWPRTAIYTAAMEMLTGKESSTFSRKPEIMADAAYEILKRDPKQCTGNFFIDDKVLTEAGVKDLVQYACVPENADKLMPDFFLDVGPEELAKFAAEGSHAAQVKKSSAAASGGQIDELFAKIESLLSEEICKKTNAIYQFNVKGNEAGVWFADLKNSPGKVGKGEPTTKADATLTMDSKNFFDMFTGKLKPAGAFMTGKLKISGDLQKAMKLEKLMGSLKAKL</sequence>
<feature type="domain" description="SCP2" evidence="9">
    <location>
        <begin position="315"/>
        <end position="410"/>
    </location>
</feature>
<keyword evidence="7" id="KW-0576">Peroxisome</keyword>
<evidence type="ECO:0000256" key="4">
    <source>
        <dbReference type="ARBA" id="ARBA00022857"/>
    </source>
</evidence>
<dbReference type="Gene3D" id="3.40.50.720">
    <property type="entry name" value="NAD(P)-binding Rossmann-like Domain"/>
    <property type="match status" value="1"/>
</dbReference>
<dbReference type="PRINTS" id="PR00081">
    <property type="entry name" value="GDHRDH"/>
</dbReference>
<dbReference type="InterPro" id="IPR051935">
    <property type="entry name" value="HSDL2"/>
</dbReference>
<dbReference type="AlphaFoldDB" id="U5EZ86"/>
<evidence type="ECO:0000256" key="3">
    <source>
        <dbReference type="ARBA" id="ARBA00006484"/>
    </source>
</evidence>
<dbReference type="InterPro" id="IPR036527">
    <property type="entry name" value="SCP2_sterol-bd_dom_sf"/>
</dbReference>
<reference evidence="10" key="1">
    <citation type="journal article" date="2014" name="Insect Biochem. Mol. Biol.">
        <title>An insight into the sialome of the frog biting fly, Corethrella appendiculata.</title>
        <authorList>
            <person name="Ribeiro J.M.C."/>
            <person name="Chagas A.C."/>
            <person name="Pham V.M."/>
            <person name="Lounibos L.P."/>
            <person name="Calvo E."/>
        </authorList>
    </citation>
    <scope>NUCLEOTIDE SEQUENCE</scope>
    <source>
        <tissue evidence="10">Salivary glands</tissue>
    </source>
</reference>
<dbReference type="FunFam" id="3.40.50.720:FF:000301">
    <property type="entry name" value="Hydroxysteroid dehydrogenase like 2"/>
    <property type="match status" value="1"/>
</dbReference>
<evidence type="ECO:0000259" key="9">
    <source>
        <dbReference type="Pfam" id="PF02036"/>
    </source>
</evidence>
<dbReference type="PANTHER" id="PTHR42808">
    <property type="entry name" value="HYDROXYSTEROID DEHYDROGENASE-LIKE PROTEIN 2"/>
    <property type="match status" value="1"/>
</dbReference>
<evidence type="ECO:0000256" key="6">
    <source>
        <dbReference type="ARBA" id="ARBA00023128"/>
    </source>
</evidence>
<evidence type="ECO:0000313" key="10">
    <source>
        <dbReference type="EMBL" id="JAB58628.1"/>
    </source>
</evidence>
<dbReference type="Gene3D" id="3.30.1050.10">
    <property type="entry name" value="SCP2 sterol-binding domain"/>
    <property type="match status" value="1"/>
</dbReference>
<dbReference type="Pfam" id="PF00106">
    <property type="entry name" value="adh_short"/>
    <property type="match status" value="1"/>
</dbReference>